<dbReference type="Pfam" id="PF05569">
    <property type="entry name" value="Peptidase_M56"/>
    <property type="match status" value="1"/>
</dbReference>
<reference evidence="13 14" key="1">
    <citation type="submission" date="2020-09" db="EMBL/GenBank/DDBJ databases">
        <title>Echinicola sp. CAU 1574 isolated from sand of Sido Beach.</title>
        <authorList>
            <person name="Kim W."/>
        </authorList>
    </citation>
    <scope>NUCLEOTIDE SEQUENCE [LARGE SCALE GENOMIC DNA]</scope>
    <source>
        <strain evidence="13 14">CAU 1574</strain>
    </source>
</reference>
<evidence type="ECO:0000256" key="2">
    <source>
        <dbReference type="ARBA" id="ARBA00006555"/>
    </source>
</evidence>
<evidence type="ECO:0000256" key="9">
    <source>
        <dbReference type="ARBA" id="ARBA00023136"/>
    </source>
</evidence>
<gene>
    <name evidence="13" type="ORF">IFO69_18385</name>
</gene>
<keyword evidence="3 10" id="KW-0813">Transport</keyword>
<dbReference type="InterPro" id="IPR006260">
    <property type="entry name" value="TonB/TolA_C"/>
</dbReference>
<keyword evidence="4" id="KW-1003">Cell membrane</keyword>
<keyword evidence="10" id="KW-0998">Cell outer membrane</keyword>
<comment type="similarity">
    <text evidence="10">Belongs to the TonB-dependent receptor family.</text>
</comment>
<dbReference type="Gene3D" id="3.30.1150.10">
    <property type="match status" value="2"/>
</dbReference>
<keyword evidence="6 10" id="KW-0812">Transmembrane</keyword>
<proteinExistence type="inferred from homology"/>
<evidence type="ECO:0000256" key="7">
    <source>
        <dbReference type="ARBA" id="ARBA00022927"/>
    </source>
</evidence>
<evidence type="ECO:0000256" key="4">
    <source>
        <dbReference type="ARBA" id="ARBA00022475"/>
    </source>
</evidence>
<feature type="transmembrane region" description="Helical" evidence="11">
    <location>
        <begin position="108"/>
        <end position="126"/>
    </location>
</feature>
<evidence type="ECO:0000256" key="1">
    <source>
        <dbReference type="ARBA" id="ARBA00004383"/>
    </source>
</evidence>
<protein>
    <submittedName>
        <fullName evidence="13">TonB family protein</fullName>
    </submittedName>
</protein>
<dbReference type="InterPro" id="IPR037682">
    <property type="entry name" value="TonB_C"/>
</dbReference>
<name>A0ABR9AQR6_9BACT</name>
<evidence type="ECO:0000313" key="13">
    <source>
        <dbReference type="EMBL" id="MBD8490727.1"/>
    </source>
</evidence>
<keyword evidence="8 11" id="KW-1133">Transmembrane helix</keyword>
<feature type="transmembrane region" description="Helical" evidence="11">
    <location>
        <begin position="285"/>
        <end position="304"/>
    </location>
</feature>
<keyword evidence="9 10" id="KW-0472">Membrane</keyword>
<dbReference type="PANTHER" id="PTHR33446">
    <property type="entry name" value="PROTEIN TONB-RELATED"/>
    <property type="match status" value="1"/>
</dbReference>
<feature type="transmembrane region" description="Helical" evidence="11">
    <location>
        <begin position="201"/>
        <end position="219"/>
    </location>
</feature>
<feature type="domain" description="TonB C-terminal" evidence="12">
    <location>
        <begin position="418"/>
        <end position="516"/>
    </location>
</feature>
<keyword evidence="5" id="KW-0997">Cell inner membrane</keyword>
<comment type="subcellular location">
    <subcellularLocation>
        <location evidence="1">Cell inner membrane</location>
        <topology evidence="1">Single-pass membrane protein</topology>
        <orientation evidence="1">Periplasmic side</orientation>
    </subcellularLocation>
    <subcellularLocation>
        <location evidence="10">Cell outer membrane</location>
        <topology evidence="10">Multi-pass membrane protein</topology>
    </subcellularLocation>
</comment>
<dbReference type="NCBIfam" id="TIGR01352">
    <property type="entry name" value="tonB_Cterm"/>
    <property type="match status" value="2"/>
</dbReference>
<dbReference type="PROSITE" id="PS52016">
    <property type="entry name" value="TONB_DEPENDENT_REC_3"/>
    <property type="match status" value="1"/>
</dbReference>
<keyword evidence="7" id="KW-0653">Protein transport</keyword>
<feature type="transmembrane region" description="Helical" evidence="11">
    <location>
        <begin position="6"/>
        <end position="25"/>
    </location>
</feature>
<dbReference type="Gene3D" id="2.170.130.10">
    <property type="entry name" value="TonB-dependent receptor, plug domain"/>
    <property type="match status" value="2"/>
</dbReference>
<dbReference type="CDD" id="cd07341">
    <property type="entry name" value="M56_BlaR1_MecR1_like"/>
    <property type="match status" value="1"/>
</dbReference>
<evidence type="ECO:0000313" key="14">
    <source>
        <dbReference type="Proteomes" id="UP000647133"/>
    </source>
</evidence>
<dbReference type="InterPro" id="IPR051045">
    <property type="entry name" value="TonB-dependent_transducer"/>
</dbReference>
<keyword evidence="14" id="KW-1185">Reference proteome</keyword>
<feature type="transmembrane region" description="Helical" evidence="11">
    <location>
        <begin position="147"/>
        <end position="165"/>
    </location>
</feature>
<evidence type="ECO:0000256" key="10">
    <source>
        <dbReference type="PROSITE-ProRule" id="PRU01360"/>
    </source>
</evidence>
<dbReference type="PROSITE" id="PS52015">
    <property type="entry name" value="TONB_CTD"/>
    <property type="match status" value="2"/>
</dbReference>
<comment type="similarity">
    <text evidence="2">Belongs to the TonB family.</text>
</comment>
<dbReference type="PANTHER" id="PTHR33446:SF2">
    <property type="entry name" value="PROTEIN TONB"/>
    <property type="match status" value="1"/>
</dbReference>
<dbReference type="SUPFAM" id="SSF56935">
    <property type="entry name" value="Porins"/>
    <property type="match status" value="1"/>
</dbReference>
<evidence type="ECO:0000256" key="3">
    <source>
        <dbReference type="ARBA" id="ARBA00022448"/>
    </source>
</evidence>
<evidence type="ECO:0000256" key="8">
    <source>
        <dbReference type="ARBA" id="ARBA00022989"/>
    </source>
</evidence>
<accession>A0ABR9AQR6</accession>
<evidence type="ECO:0000259" key="12">
    <source>
        <dbReference type="PROSITE" id="PS52015"/>
    </source>
</evidence>
<dbReference type="Pfam" id="PF03544">
    <property type="entry name" value="TonB_C"/>
    <property type="match status" value="2"/>
</dbReference>
<feature type="transmembrane region" description="Helical" evidence="11">
    <location>
        <begin position="37"/>
        <end position="58"/>
    </location>
</feature>
<evidence type="ECO:0000256" key="5">
    <source>
        <dbReference type="ARBA" id="ARBA00022519"/>
    </source>
</evidence>
<dbReference type="EMBL" id="JACYTQ010000008">
    <property type="protein sequence ID" value="MBD8490727.1"/>
    <property type="molecule type" value="Genomic_DNA"/>
</dbReference>
<comment type="caution">
    <text evidence="13">The sequence shown here is derived from an EMBL/GenBank/DDBJ whole genome shotgun (WGS) entry which is preliminary data.</text>
</comment>
<dbReference type="Proteomes" id="UP000647133">
    <property type="component" value="Unassembled WGS sequence"/>
</dbReference>
<feature type="domain" description="TonB C-terminal" evidence="12">
    <location>
        <begin position="545"/>
        <end position="641"/>
    </location>
</feature>
<sequence length="816" mass="92315">MAHLVNYIWQSTFCLLFFFGIYWCFLRGEKVFNFTRIFLLVSPVLALLFPLIEIPVQFSKPSISLEETDFLQYLTANSAEEDIVGTFGLPEVTVSSTKLPILLEWKDYLFIGYLLIATILACRLLWQLMQLRLLKEKGWYQTVYRLKGNYFLIPTFGLAPVFSFFDKLFWDDTQNLKAEEKEQIIKHEIEHIKQGHSWDMIYYQILSILFWFNPGIHLMRTALIDTHEFSADANVVKQTANRESYTNLIVKIAFKGLDLPIGNHFIRSTTLKRIMMMKKAEKTNWIKLLMVIPLTAMLLGLVSMKTTSSDGFLSEFTNLSISSIREQIVAAQDSINVNTRVFKIKSPKHYEYVSSLQDGKVTAQYGDLQYEISGISDNDEYSKVLEMLHIFKQKSSFTKDYGIEDLKQTADSMPAPKGGMEAWNKFLSKNLKFPQEARQLGAKGTVYVEFVVDKEGHVLSPTIKKSMGMGLDDEVLRMFSLESMPEWNPGMDSGEAINTLMVLPVKFKVSGGETAQRKLFFSNPSQQKTNNEVFDVVEEMPAPYGGMDGWLDYLTSNLRYPEQAKENGIEGTVYVSFIVDKTGVLKDPQILRGIGNGADEEALRVIRNADNWIPGKQRGKVVDVKMRMPIRFALADEKKKKSNRLNEVVVIGYGAQAKKSPTDGASVSGKNAKDLSQALYFINGEEYDKEIISQISPVDIESINVLKDEKAIDKYDKKGENGVVEITLKEGVTLPKQNPKGSSSVEKEAPKIEITEKLAADRKPLYVIDGVIQTDEEMKNMDPKNIASIKVIKNGDAINLYGSKAQDGVILITTKK</sequence>
<evidence type="ECO:0000256" key="11">
    <source>
        <dbReference type="SAM" id="Phobius"/>
    </source>
</evidence>
<dbReference type="InterPro" id="IPR037066">
    <property type="entry name" value="Plug_dom_sf"/>
</dbReference>
<organism evidence="13 14">
    <name type="scientific">Echinicola arenosa</name>
    <dbReference type="NCBI Taxonomy" id="2774144"/>
    <lineage>
        <taxon>Bacteria</taxon>
        <taxon>Pseudomonadati</taxon>
        <taxon>Bacteroidota</taxon>
        <taxon>Cytophagia</taxon>
        <taxon>Cytophagales</taxon>
        <taxon>Cyclobacteriaceae</taxon>
        <taxon>Echinicola</taxon>
    </lineage>
</organism>
<dbReference type="InterPro" id="IPR039426">
    <property type="entry name" value="TonB-dep_rcpt-like"/>
</dbReference>
<evidence type="ECO:0000256" key="6">
    <source>
        <dbReference type="ARBA" id="ARBA00022692"/>
    </source>
</evidence>
<keyword evidence="10" id="KW-1134">Transmembrane beta strand</keyword>
<dbReference type="SUPFAM" id="SSF74653">
    <property type="entry name" value="TolA/TonB C-terminal domain"/>
    <property type="match status" value="2"/>
</dbReference>
<dbReference type="InterPro" id="IPR008756">
    <property type="entry name" value="Peptidase_M56"/>
</dbReference>